<protein>
    <recommendedName>
        <fullName evidence="1">NADH-ubiquinone oxidoreductase chain 6</fullName>
        <ecNumber evidence="1">7.1.1.2</ecNumber>
    </recommendedName>
</protein>
<keyword evidence="1" id="KW-0679">Respiratory chain</keyword>
<organism evidence="2">
    <name type="scientific">Ulnaria acus</name>
    <dbReference type="NCBI Taxonomy" id="1436140"/>
    <lineage>
        <taxon>Eukaryota</taxon>
        <taxon>Sar</taxon>
        <taxon>Stramenopiles</taxon>
        <taxon>Ochrophyta</taxon>
        <taxon>Bacillariophyta</taxon>
        <taxon>Fragilariophyceae</taxon>
        <taxon>Fragilariophycidae</taxon>
        <taxon>Licmophorales</taxon>
        <taxon>Ulnariaceae</taxon>
        <taxon>Ulnaria</taxon>
    </lineage>
</organism>
<dbReference type="GeneID" id="8690528"/>
<keyword evidence="1 2" id="KW-0496">Mitochondrion</keyword>
<dbReference type="RefSeq" id="YP_003359476.1">
    <property type="nucleotide sequence ID" value="NC_013710.1"/>
</dbReference>
<keyword evidence="1" id="KW-1278">Translocase</keyword>
<comment type="subcellular location">
    <subcellularLocation>
        <location evidence="1">Mitochondrion membrane</location>
        <topology evidence="1">Multi-pass membrane protein</topology>
    </subcellularLocation>
</comment>
<dbReference type="GO" id="GO:0008137">
    <property type="term" value="F:NADH dehydrogenase (ubiquinone) activity"/>
    <property type="evidence" value="ECO:0007669"/>
    <property type="project" value="UniProtKB-UniRule"/>
</dbReference>
<keyword evidence="1" id="KW-0520">NAD</keyword>
<feature type="transmembrane region" description="Helical" evidence="1">
    <location>
        <begin position="88"/>
        <end position="108"/>
    </location>
</feature>
<dbReference type="InterPro" id="IPR042106">
    <property type="entry name" value="Nuo/plastoQ_OxRdtase_6_NuoJ"/>
</dbReference>
<dbReference type="PANTHER" id="PTHR33269">
    <property type="entry name" value="NADH-UBIQUINONE OXIDOREDUCTASE CHAIN 6"/>
    <property type="match status" value="1"/>
</dbReference>
<dbReference type="Gene3D" id="1.20.120.1200">
    <property type="entry name" value="NADH-ubiquinone/plastoquinone oxidoreductase chain 6, subunit NuoJ"/>
    <property type="match status" value="1"/>
</dbReference>
<dbReference type="EMBL" id="GU002153">
    <property type="protein sequence ID" value="ACX62024.1"/>
    <property type="molecule type" value="Genomic_DNA"/>
</dbReference>
<feature type="transmembrane region" description="Helical" evidence="1">
    <location>
        <begin position="156"/>
        <end position="179"/>
    </location>
</feature>
<keyword evidence="1" id="KW-1133">Transmembrane helix</keyword>
<keyword evidence="1" id="KW-0249">Electron transport</keyword>
<dbReference type="Pfam" id="PF00499">
    <property type="entry name" value="Oxidored_q3"/>
    <property type="match status" value="1"/>
</dbReference>
<dbReference type="PANTHER" id="PTHR33269:SF17">
    <property type="entry name" value="NADH-UBIQUINONE OXIDOREDUCTASE CHAIN 6"/>
    <property type="match status" value="1"/>
</dbReference>
<dbReference type="GO" id="GO:0031966">
    <property type="term" value="C:mitochondrial membrane"/>
    <property type="evidence" value="ECO:0007669"/>
    <property type="project" value="UniProtKB-SubCell"/>
</dbReference>
<name>D2JP95_9STRA</name>
<evidence type="ECO:0000256" key="1">
    <source>
        <dbReference type="RuleBase" id="RU004430"/>
    </source>
</evidence>
<sequence length="198" mass="22650">MFTKGFFHLFSFLLTLSSISVISLRNSIQSVVSLIVCFITSSILLLILNCEFFAFLFLIVYVGAIAVLFLFVLMMLELKHLDNKANLFHIFLGLSVPVIFFLLTLPFIDSCFALNPYSEVFQQSNRIFIENCFDEFYIEDDTTDIEVLGQLLYTRYALQFLLTGLILTLAVVCVGVLTIDRKKYLITEVNELVVSRSF</sequence>
<feature type="transmembrane region" description="Helical" evidence="1">
    <location>
        <begin position="54"/>
        <end position="76"/>
    </location>
</feature>
<keyword evidence="1" id="KW-0812">Transmembrane</keyword>
<comment type="similarity">
    <text evidence="1">Belongs to the complex I subunit 6 family.</text>
</comment>
<feature type="transmembrane region" description="Helical" evidence="1">
    <location>
        <begin position="6"/>
        <end position="24"/>
    </location>
</feature>
<accession>D2JP95</accession>
<geneLocation type="mitochondrion" evidence="2"/>
<keyword evidence="1" id="KW-0830">Ubiquinone</keyword>
<keyword evidence="1" id="KW-0813">Transport</keyword>
<evidence type="ECO:0000313" key="2">
    <source>
        <dbReference type="EMBL" id="ACX62024.1"/>
    </source>
</evidence>
<reference evidence="2" key="1">
    <citation type="journal article" date="2010" name="Curr. Genet.">
        <title>Complete sequence of the mitochondrial genome of a diatom alga Synedra acus and comparative analysis of diatom mitochondrial genomes.</title>
        <authorList>
            <person name="Ravin N.V."/>
            <person name="Galachyants Y.P."/>
            <person name="Mardanov A.V."/>
            <person name="Beletsky A.V."/>
            <person name="Petrova D.P."/>
            <person name="Sherbakova T.A."/>
            <person name="Zakharova Y.R."/>
            <person name="Likhoshway Y.V."/>
            <person name="Skryabin K.G."/>
            <person name="Grachev M.A."/>
        </authorList>
    </citation>
    <scope>NUCLEOTIDE SEQUENCE [LARGE SCALE GENOMIC DNA]</scope>
</reference>
<gene>
    <name evidence="2" type="primary">nad6</name>
</gene>
<comment type="catalytic activity">
    <reaction evidence="1">
        <text>a ubiquinone + NADH + 5 H(+)(in) = a ubiquinol + NAD(+) + 4 H(+)(out)</text>
        <dbReference type="Rhea" id="RHEA:29091"/>
        <dbReference type="Rhea" id="RHEA-COMP:9565"/>
        <dbReference type="Rhea" id="RHEA-COMP:9566"/>
        <dbReference type="ChEBI" id="CHEBI:15378"/>
        <dbReference type="ChEBI" id="CHEBI:16389"/>
        <dbReference type="ChEBI" id="CHEBI:17976"/>
        <dbReference type="ChEBI" id="CHEBI:57540"/>
        <dbReference type="ChEBI" id="CHEBI:57945"/>
        <dbReference type="EC" id="7.1.1.2"/>
    </reaction>
</comment>
<dbReference type="EC" id="7.1.1.2" evidence="1"/>
<dbReference type="AlphaFoldDB" id="D2JP95"/>
<keyword evidence="1" id="KW-0472">Membrane</keyword>
<comment type="function">
    <text evidence="1">Core subunit of the mitochondrial membrane respiratory chain NADH dehydrogenase (Complex I) which catalyzes electron transfer from NADH through the respiratory chain, using ubiquinone as an electron acceptor. Essential for the catalytic activity and assembly of complex I.</text>
</comment>
<proteinExistence type="inferred from homology"/>
<dbReference type="InterPro" id="IPR001457">
    <property type="entry name" value="NADH_UbQ/plastoQ_OxRdtase_su6"/>
</dbReference>
<feature type="transmembrane region" description="Helical" evidence="1">
    <location>
        <begin position="31"/>
        <end position="48"/>
    </location>
</feature>